<dbReference type="Pfam" id="PF08241">
    <property type="entry name" value="Methyltransf_11"/>
    <property type="match status" value="1"/>
</dbReference>
<evidence type="ECO:0000256" key="1">
    <source>
        <dbReference type="ARBA" id="ARBA00008361"/>
    </source>
</evidence>
<sequence length="217" mass="25010">MEYIGDTGRYIGIDPLSERIAIANAKNTHSNADFKNGVAEQLDFVPSASIDVVYLNWVFHWIADKNSVLQELERILKPGGKIGITVPCKELHGIIGLTSIADRVLKREPYHQFVRTESSTQKQYNLTMTEWTFLFIEQALKIEEIHLQVGQRTFQRSHEITEFMAASFFGNYLNHVPESMRKQAICDIEAEYEKYRTDFGLQFDYYLLYAVLSKSVS</sequence>
<reference evidence="5" key="1">
    <citation type="submission" date="2019-08" db="EMBL/GenBank/DDBJ databases">
        <authorList>
            <person name="Kucharzyk K."/>
            <person name="Murdoch R.W."/>
            <person name="Higgins S."/>
            <person name="Loffler F."/>
        </authorList>
    </citation>
    <scope>NUCLEOTIDE SEQUENCE</scope>
</reference>
<gene>
    <name evidence="5" type="primary">tam_15</name>
    <name evidence="5" type="ORF">SDC9_182421</name>
</gene>
<dbReference type="SUPFAM" id="SSF53335">
    <property type="entry name" value="S-adenosyl-L-methionine-dependent methyltransferases"/>
    <property type="match status" value="1"/>
</dbReference>
<name>A0A645H7C8_9ZZZZ</name>
<dbReference type="CDD" id="cd02440">
    <property type="entry name" value="AdoMet_MTases"/>
    <property type="match status" value="1"/>
</dbReference>
<feature type="domain" description="Methyltransferase type 11" evidence="4">
    <location>
        <begin position="8"/>
        <end position="82"/>
    </location>
</feature>
<dbReference type="EMBL" id="VSSQ01088220">
    <property type="protein sequence ID" value="MPN34927.1"/>
    <property type="molecule type" value="Genomic_DNA"/>
</dbReference>
<dbReference type="AlphaFoldDB" id="A0A645H7C8"/>
<dbReference type="GO" id="GO:0030798">
    <property type="term" value="F:trans-aconitate 2-methyltransferase activity"/>
    <property type="evidence" value="ECO:0007669"/>
    <property type="project" value="UniProtKB-EC"/>
</dbReference>
<evidence type="ECO:0000313" key="5">
    <source>
        <dbReference type="EMBL" id="MPN34927.1"/>
    </source>
</evidence>
<dbReference type="InterPro" id="IPR013216">
    <property type="entry name" value="Methyltransf_11"/>
</dbReference>
<evidence type="ECO:0000259" key="4">
    <source>
        <dbReference type="Pfam" id="PF08241"/>
    </source>
</evidence>
<protein>
    <submittedName>
        <fullName evidence="5">Trans-aconitate 2-methyltransferase</fullName>
        <ecNumber evidence="5">2.1.1.144</ecNumber>
    </submittedName>
</protein>
<dbReference type="InterPro" id="IPR051052">
    <property type="entry name" value="Diverse_substrate_MTase"/>
</dbReference>
<keyword evidence="3 5" id="KW-0808">Transferase</keyword>
<dbReference type="PANTHER" id="PTHR44942:SF4">
    <property type="entry name" value="METHYLTRANSFERASE TYPE 11 DOMAIN-CONTAINING PROTEIN"/>
    <property type="match status" value="1"/>
</dbReference>
<dbReference type="Gene3D" id="3.40.50.150">
    <property type="entry name" value="Vaccinia Virus protein VP39"/>
    <property type="match status" value="1"/>
</dbReference>
<accession>A0A645H7C8</accession>
<dbReference type="PANTHER" id="PTHR44942">
    <property type="entry name" value="METHYLTRANSF_11 DOMAIN-CONTAINING PROTEIN"/>
    <property type="match status" value="1"/>
</dbReference>
<dbReference type="GO" id="GO:0032259">
    <property type="term" value="P:methylation"/>
    <property type="evidence" value="ECO:0007669"/>
    <property type="project" value="UniProtKB-KW"/>
</dbReference>
<evidence type="ECO:0000256" key="3">
    <source>
        <dbReference type="ARBA" id="ARBA00022679"/>
    </source>
</evidence>
<organism evidence="5">
    <name type="scientific">bioreactor metagenome</name>
    <dbReference type="NCBI Taxonomy" id="1076179"/>
    <lineage>
        <taxon>unclassified sequences</taxon>
        <taxon>metagenomes</taxon>
        <taxon>ecological metagenomes</taxon>
    </lineage>
</organism>
<evidence type="ECO:0000256" key="2">
    <source>
        <dbReference type="ARBA" id="ARBA00022603"/>
    </source>
</evidence>
<comment type="caution">
    <text evidence="5">The sequence shown here is derived from an EMBL/GenBank/DDBJ whole genome shotgun (WGS) entry which is preliminary data.</text>
</comment>
<keyword evidence="2 5" id="KW-0489">Methyltransferase</keyword>
<comment type="similarity">
    <text evidence="1">Belongs to the methyltransferase superfamily.</text>
</comment>
<proteinExistence type="inferred from homology"/>
<dbReference type="InterPro" id="IPR029063">
    <property type="entry name" value="SAM-dependent_MTases_sf"/>
</dbReference>
<dbReference type="EC" id="2.1.1.144" evidence="5"/>